<dbReference type="OrthoDB" id="3517073at2"/>
<proteinExistence type="predicted"/>
<dbReference type="RefSeq" id="WP_148086195.1">
    <property type="nucleotide sequence ID" value="NZ_RJKE01000001.1"/>
</dbReference>
<dbReference type="AlphaFoldDB" id="A0A3N1D7B4"/>
<evidence type="ECO:0000313" key="1">
    <source>
        <dbReference type="EMBL" id="ROO89423.1"/>
    </source>
</evidence>
<name>A0A3N1D7B4_9ACTN</name>
<comment type="caution">
    <text evidence="1">The sequence shown here is derived from an EMBL/GenBank/DDBJ whole genome shotgun (WGS) entry which is preliminary data.</text>
</comment>
<reference evidence="1 2" key="1">
    <citation type="submission" date="2018-11" db="EMBL/GenBank/DDBJ databases">
        <title>Sequencing the genomes of 1000 actinobacteria strains.</title>
        <authorList>
            <person name="Klenk H.-P."/>
        </authorList>
    </citation>
    <scope>NUCLEOTIDE SEQUENCE [LARGE SCALE GENOMIC DNA]</scope>
    <source>
        <strain evidence="1 2">DSM 44254</strain>
    </source>
</reference>
<sequence>MDKTFVLPVPAELRAVCVVAAPLSLPVGLGSGALALVELVTAGVPPLPWLIGPSAHCPRCVPGGLDIDSGLVRRMRAADFHLRVSAVGGPRWPPRHLTEAAALAFVLAEETGGILLDAVTGDVEPWSGPPEPFDDGPGEFAAAEWIGVVSVPEDRGRGWTLTTAGLAVLGLPELRVTRIPEELRRPWSDVLSGLAQHLLLEQWADLEAAPASAFREIPAEVGLTAAEVGRATAGCPHRRGAALLALRLDPGTPGGPPTLLSVVAPAPRGPARRTGSWREDVVTELAW</sequence>
<evidence type="ECO:0000313" key="2">
    <source>
        <dbReference type="Proteomes" id="UP000272400"/>
    </source>
</evidence>
<dbReference type="EMBL" id="RJKE01000001">
    <property type="protein sequence ID" value="ROO89423.1"/>
    <property type="molecule type" value="Genomic_DNA"/>
</dbReference>
<dbReference type="Proteomes" id="UP000272400">
    <property type="component" value="Unassembled WGS sequence"/>
</dbReference>
<keyword evidence="2" id="KW-1185">Reference proteome</keyword>
<gene>
    <name evidence="1" type="ORF">EDD29_7113</name>
</gene>
<protein>
    <submittedName>
        <fullName evidence="1">Uncharacterized protein</fullName>
    </submittedName>
</protein>
<organism evidence="1 2">
    <name type="scientific">Actinocorallia herbida</name>
    <dbReference type="NCBI Taxonomy" id="58109"/>
    <lineage>
        <taxon>Bacteria</taxon>
        <taxon>Bacillati</taxon>
        <taxon>Actinomycetota</taxon>
        <taxon>Actinomycetes</taxon>
        <taxon>Streptosporangiales</taxon>
        <taxon>Thermomonosporaceae</taxon>
        <taxon>Actinocorallia</taxon>
    </lineage>
</organism>
<accession>A0A3N1D7B4</accession>